<dbReference type="PANTHER" id="PTHR11461:SF211">
    <property type="entry name" value="GH10112P-RELATED"/>
    <property type="match status" value="1"/>
</dbReference>
<dbReference type="PROSITE" id="PS00284">
    <property type="entry name" value="SERPIN"/>
    <property type="match status" value="1"/>
</dbReference>
<dbReference type="InterPro" id="IPR000215">
    <property type="entry name" value="Serpin_fam"/>
</dbReference>
<dbReference type="GO" id="GO:0005615">
    <property type="term" value="C:extracellular space"/>
    <property type="evidence" value="ECO:0007669"/>
    <property type="project" value="InterPro"/>
</dbReference>
<comment type="caution">
    <text evidence="3">The sequence shown here is derived from an EMBL/GenBank/DDBJ whole genome shotgun (WGS) entry which is preliminary data.</text>
</comment>
<dbReference type="SMART" id="SM00093">
    <property type="entry name" value="SERPIN"/>
    <property type="match status" value="1"/>
</dbReference>
<dbReference type="SUPFAM" id="SSF56574">
    <property type="entry name" value="Serpins"/>
    <property type="match status" value="1"/>
</dbReference>
<dbReference type="GO" id="GO:0004867">
    <property type="term" value="F:serine-type endopeptidase inhibitor activity"/>
    <property type="evidence" value="ECO:0007669"/>
    <property type="project" value="InterPro"/>
</dbReference>
<accession>A0A9D0ZIW0</accession>
<dbReference type="Pfam" id="PF00079">
    <property type="entry name" value="Serpin"/>
    <property type="match status" value="1"/>
</dbReference>
<evidence type="ECO:0000259" key="2">
    <source>
        <dbReference type="SMART" id="SM00093"/>
    </source>
</evidence>
<name>A0A9D0ZIW0_9FIRM</name>
<reference evidence="3" key="1">
    <citation type="submission" date="2020-10" db="EMBL/GenBank/DDBJ databases">
        <authorList>
            <person name="Gilroy R."/>
        </authorList>
    </citation>
    <scope>NUCLEOTIDE SEQUENCE</scope>
    <source>
        <strain evidence="3">ChiSjej1B19-3389</strain>
    </source>
</reference>
<feature type="domain" description="Serpin" evidence="2">
    <location>
        <begin position="77"/>
        <end position="432"/>
    </location>
</feature>
<dbReference type="InterPro" id="IPR023795">
    <property type="entry name" value="Serpin_CS"/>
</dbReference>
<dbReference type="InterPro" id="IPR023796">
    <property type="entry name" value="Serpin_dom"/>
</dbReference>
<proteinExistence type="inferred from homology"/>
<dbReference type="EMBL" id="DVFW01000033">
    <property type="protein sequence ID" value="HIQ81056.1"/>
    <property type="molecule type" value="Genomic_DNA"/>
</dbReference>
<comment type="similarity">
    <text evidence="1">Belongs to the serpin family.</text>
</comment>
<dbReference type="AlphaFoldDB" id="A0A9D0ZIW0"/>
<dbReference type="InterPro" id="IPR042185">
    <property type="entry name" value="Serpin_sf_2"/>
</dbReference>
<evidence type="ECO:0000313" key="3">
    <source>
        <dbReference type="EMBL" id="HIQ81056.1"/>
    </source>
</evidence>
<evidence type="ECO:0000313" key="4">
    <source>
        <dbReference type="Proteomes" id="UP000886787"/>
    </source>
</evidence>
<dbReference type="Gene3D" id="3.30.497.10">
    <property type="entry name" value="Antithrombin, subunit I, domain 2"/>
    <property type="match status" value="1"/>
</dbReference>
<gene>
    <name evidence="3" type="ORF">IAD32_07225</name>
</gene>
<evidence type="ECO:0000256" key="1">
    <source>
        <dbReference type="RuleBase" id="RU000411"/>
    </source>
</evidence>
<dbReference type="InterPro" id="IPR042178">
    <property type="entry name" value="Serpin_sf_1"/>
</dbReference>
<reference evidence="3" key="2">
    <citation type="journal article" date="2021" name="PeerJ">
        <title>Extensive microbial diversity within the chicken gut microbiome revealed by metagenomics and culture.</title>
        <authorList>
            <person name="Gilroy R."/>
            <person name="Ravi A."/>
            <person name="Getino M."/>
            <person name="Pursley I."/>
            <person name="Horton D.L."/>
            <person name="Alikhan N.F."/>
            <person name="Baker D."/>
            <person name="Gharbi K."/>
            <person name="Hall N."/>
            <person name="Watson M."/>
            <person name="Adriaenssens E.M."/>
            <person name="Foster-Nyarko E."/>
            <person name="Jarju S."/>
            <person name="Secka A."/>
            <person name="Antonio M."/>
            <person name="Oren A."/>
            <person name="Chaudhuri R.R."/>
            <person name="La Ragione R."/>
            <person name="Hildebrand F."/>
            <person name="Pallen M.J."/>
        </authorList>
    </citation>
    <scope>NUCLEOTIDE SEQUENCE</scope>
    <source>
        <strain evidence="3">ChiSjej1B19-3389</strain>
    </source>
</reference>
<dbReference type="InterPro" id="IPR036186">
    <property type="entry name" value="Serpin_sf"/>
</dbReference>
<protein>
    <recommendedName>
        <fullName evidence="2">Serpin domain-containing protein</fullName>
    </recommendedName>
</protein>
<sequence length="432" mass="47239">MLQLKKTKRLLCLITSLALVFLLFLTVPGCTGEETELIPASENLMAGVQRGESAAAYDFTQQVQAPESYEKYAQTLADFSASLIQEAGQAENTLLSPVSTYLLLAMAANGTDGDSLKQCRKVLGDGVVSLNNINACSDYLLQRLTAFNSDTASLSLANSMWVRDNIDIKRTFLQKNANYYNTGVFSEDFSDAQTLHKINEWTKQQTNGAISSVLNSIDSQTSLSLVSALSLNAPWVAAYTENDIQQGTFTADSGNKTVQFMRSSERYIQTDNATGFMKNLDTLPLRFIAILPNEDLSLEEYLATLTGEELSHLASSASATEFTQAYLPVFSCSYTQDLAPLMETMGLSSLFSKSADFSKMTSESVWMHDLTHKTSIHIGPQGVQAGSATVTEVTSDKGFPMEDSVVLDRPFLYMLVDNESNIPVLIGTVFDL</sequence>
<dbReference type="PANTHER" id="PTHR11461">
    <property type="entry name" value="SERINE PROTEASE INHIBITOR, SERPIN"/>
    <property type="match status" value="1"/>
</dbReference>
<dbReference type="Gene3D" id="2.30.39.10">
    <property type="entry name" value="Alpha-1-antitrypsin, domain 1"/>
    <property type="match status" value="1"/>
</dbReference>
<dbReference type="Proteomes" id="UP000886787">
    <property type="component" value="Unassembled WGS sequence"/>
</dbReference>
<organism evidence="3 4">
    <name type="scientific">Candidatus Scatavimonas merdigallinarum</name>
    <dbReference type="NCBI Taxonomy" id="2840914"/>
    <lineage>
        <taxon>Bacteria</taxon>
        <taxon>Bacillati</taxon>
        <taxon>Bacillota</taxon>
        <taxon>Clostridia</taxon>
        <taxon>Eubacteriales</taxon>
        <taxon>Oscillospiraceae</taxon>
        <taxon>Oscillospiraceae incertae sedis</taxon>
        <taxon>Candidatus Scatavimonas</taxon>
    </lineage>
</organism>